<accession>A0A437AGP8</accession>
<sequence length="129" mass="14062">MGHPDANVEHPQGQNQSPLSCALSTVSEASNLEELKSFTNLPNLVVLNFSAQWCGPCKFMKEKFAVMANQYADHSVVAVQVDIDKVPRCNQVYGVRTVPTFLLYRGGVKVAEVVGSNDGLLRASILQNL</sequence>
<dbReference type="RefSeq" id="XP_067495879.1">
    <property type="nucleotide sequence ID" value="XM_067629905.1"/>
</dbReference>
<proteinExistence type="inferred from homology"/>
<dbReference type="EMBL" id="SAEB01000001">
    <property type="protein sequence ID" value="RVD90335.1"/>
    <property type="molecule type" value="Genomic_DNA"/>
</dbReference>
<dbReference type="PANTHER" id="PTHR46115">
    <property type="entry name" value="THIOREDOXIN-LIKE PROTEIN 1"/>
    <property type="match status" value="1"/>
</dbReference>
<reference evidence="4 5" key="1">
    <citation type="submission" date="2019-01" db="EMBL/GenBank/DDBJ databases">
        <title>Intercellular communication is required for trap formation in the nematode-trapping fungus Duddingtonia flagrans.</title>
        <authorList>
            <person name="Youssar L."/>
            <person name="Wernet V."/>
            <person name="Hensel N."/>
            <person name="Hildebrandt H.-G."/>
            <person name="Fischer R."/>
        </authorList>
    </citation>
    <scope>NUCLEOTIDE SEQUENCE [LARGE SCALE GENOMIC DNA]</scope>
    <source>
        <strain evidence="4 5">CBS H-5679</strain>
    </source>
</reference>
<dbReference type="GeneID" id="93583618"/>
<comment type="similarity">
    <text evidence="1">Belongs to the thioredoxin family.</text>
</comment>
<dbReference type="SUPFAM" id="SSF52833">
    <property type="entry name" value="Thioredoxin-like"/>
    <property type="match status" value="1"/>
</dbReference>
<name>A0A437AGP8_ARTFL</name>
<organism evidence="4 5">
    <name type="scientific">Arthrobotrys flagrans</name>
    <name type="common">Nematode-trapping fungus</name>
    <name type="synonym">Trichothecium flagrans</name>
    <dbReference type="NCBI Taxonomy" id="97331"/>
    <lineage>
        <taxon>Eukaryota</taxon>
        <taxon>Fungi</taxon>
        <taxon>Dikarya</taxon>
        <taxon>Ascomycota</taxon>
        <taxon>Pezizomycotina</taxon>
        <taxon>Orbiliomycetes</taxon>
        <taxon>Orbiliales</taxon>
        <taxon>Orbiliaceae</taxon>
        <taxon>Arthrobotrys</taxon>
    </lineage>
</organism>
<protein>
    <recommendedName>
        <fullName evidence="3">Thioredoxin domain-containing protein</fullName>
    </recommendedName>
</protein>
<keyword evidence="5" id="KW-1185">Reference proteome</keyword>
<evidence type="ECO:0000256" key="1">
    <source>
        <dbReference type="ARBA" id="ARBA00008987"/>
    </source>
</evidence>
<dbReference type="InterPro" id="IPR013766">
    <property type="entry name" value="Thioredoxin_domain"/>
</dbReference>
<dbReference type="Pfam" id="PF00085">
    <property type="entry name" value="Thioredoxin"/>
    <property type="match status" value="1"/>
</dbReference>
<comment type="caution">
    <text evidence="4">The sequence shown here is derived from an EMBL/GenBank/DDBJ whole genome shotgun (WGS) entry which is preliminary data.</text>
</comment>
<dbReference type="PROSITE" id="PS00194">
    <property type="entry name" value="THIOREDOXIN_1"/>
    <property type="match status" value="1"/>
</dbReference>
<evidence type="ECO:0000259" key="3">
    <source>
        <dbReference type="PROSITE" id="PS51352"/>
    </source>
</evidence>
<evidence type="ECO:0000313" key="5">
    <source>
        <dbReference type="Proteomes" id="UP000283090"/>
    </source>
</evidence>
<dbReference type="PROSITE" id="PS51352">
    <property type="entry name" value="THIOREDOXIN_2"/>
    <property type="match status" value="1"/>
</dbReference>
<dbReference type="OrthoDB" id="10263751at2759"/>
<dbReference type="AlphaFoldDB" id="A0A437AGP8"/>
<dbReference type="Gene3D" id="3.40.30.10">
    <property type="entry name" value="Glutaredoxin"/>
    <property type="match status" value="1"/>
</dbReference>
<dbReference type="PRINTS" id="PR00421">
    <property type="entry name" value="THIOREDOXIN"/>
</dbReference>
<dbReference type="InterPro" id="IPR036249">
    <property type="entry name" value="Thioredoxin-like_sf"/>
</dbReference>
<keyword evidence="2" id="KW-1015">Disulfide bond</keyword>
<gene>
    <name evidence="4" type="ORF">DFL_001307</name>
</gene>
<evidence type="ECO:0000313" key="4">
    <source>
        <dbReference type="EMBL" id="RVD90335.1"/>
    </source>
</evidence>
<feature type="domain" description="Thioredoxin" evidence="3">
    <location>
        <begin position="1"/>
        <end position="129"/>
    </location>
</feature>
<dbReference type="VEuPathDB" id="FungiDB:DFL_001307"/>
<dbReference type="Proteomes" id="UP000283090">
    <property type="component" value="Unassembled WGS sequence"/>
</dbReference>
<dbReference type="STRING" id="97331.A0A437AGP8"/>
<evidence type="ECO:0000256" key="2">
    <source>
        <dbReference type="ARBA" id="ARBA00023157"/>
    </source>
</evidence>
<dbReference type="CDD" id="cd02947">
    <property type="entry name" value="TRX_family"/>
    <property type="match status" value="1"/>
</dbReference>
<dbReference type="InterPro" id="IPR017937">
    <property type="entry name" value="Thioredoxin_CS"/>
</dbReference>